<proteinExistence type="predicted"/>
<protein>
    <recommendedName>
        <fullName evidence="3">Gag protein</fullName>
    </recommendedName>
</protein>
<sequence>MPAQFFYGDGRDSDPVPGDHLKAIQQSFKENSSDAFKCERLIDSFATNSEAETWAEAQPAATLVSWAALKAAFLLKWPKQTVVVKTVEQHRKRLRAEKLSKGMIGKTEMVKGVETTGQAAWANRILFLSGLAQDTSGALISSVREEMPEVMQKLLKGTFATWPDFCAAVKAIDEDEIRLTLANEERISQMEKEVQRLRAEMRSSVSPQGSLTGPLRAGFNNFNLGRGGGPQRPSPAGVNADPFAGGGPMHPNNIMRGFQGPVRGGNPTRGTGYRPNSQRMADLSANTAAMLHHADMPGGRTAYQAQVAAWALANPMRRGPDEYAPYPLTPGTEPVGSGECYTCGARHRPGETIDTRASVKMKC</sequence>
<evidence type="ECO:0000313" key="2">
    <source>
        <dbReference type="Proteomes" id="UP001215280"/>
    </source>
</evidence>
<organism evidence="1 2">
    <name type="scientific">Mycena maculata</name>
    <dbReference type="NCBI Taxonomy" id="230809"/>
    <lineage>
        <taxon>Eukaryota</taxon>
        <taxon>Fungi</taxon>
        <taxon>Dikarya</taxon>
        <taxon>Basidiomycota</taxon>
        <taxon>Agaricomycotina</taxon>
        <taxon>Agaricomycetes</taxon>
        <taxon>Agaricomycetidae</taxon>
        <taxon>Agaricales</taxon>
        <taxon>Marasmiineae</taxon>
        <taxon>Mycenaceae</taxon>
        <taxon>Mycena</taxon>
    </lineage>
</organism>
<keyword evidence="2" id="KW-1185">Reference proteome</keyword>
<accession>A0AAD7NSE0</accession>
<gene>
    <name evidence="1" type="ORF">DFH07DRAFT_952654</name>
</gene>
<dbReference type="Proteomes" id="UP001215280">
    <property type="component" value="Unassembled WGS sequence"/>
</dbReference>
<dbReference type="EMBL" id="JARJLG010000017">
    <property type="protein sequence ID" value="KAJ7773607.1"/>
    <property type="molecule type" value="Genomic_DNA"/>
</dbReference>
<evidence type="ECO:0000313" key="1">
    <source>
        <dbReference type="EMBL" id="KAJ7773607.1"/>
    </source>
</evidence>
<reference evidence="1" key="1">
    <citation type="submission" date="2023-03" db="EMBL/GenBank/DDBJ databases">
        <title>Massive genome expansion in bonnet fungi (Mycena s.s.) driven by repeated elements and novel gene families across ecological guilds.</title>
        <authorList>
            <consortium name="Lawrence Berkeley National Laboratory"/>
            <person name="Harder C.B."/>
            <person name="Miyauchi S."/>
            <person name="Viragh M."/>
            <person name="Kuo A."/>
            <person name="Thoen E."/>
            <person name="Andreopoulos B."/>
            <person name="Lu D."/>
            <person name="Skrede I."/>
            <person name="Drula E."/>
            <person name="Henrissat B."/>
            <person name="Morin E."/>
            <person name="Kohler A."/>
            <person name="Barry K."/>
            <person name="LaButti K."/>
            <person name="Morin E."/>
            <person name="Salamov A."/>
            <person name="Lipzen A."/>
            <person name="Mereny Z."/>
            <person name="Hegedus B."/>
            <person name="Baldrian P."/>
            <person name="Stursova M."/>
            <person name="Weitz H."/>
            <person name="Taylor A."/>
            <person name="Grigoriev I.V."/>
            <person name="Nagy L.G."/>
            <person name="Martin F."/>
            <person name="Kauserud H."/>
        </authorList>
    </citation>
    <scope>NUCLEOTIDE SEQUENCE</scope>
    <source>
        <strain evidence="1">CBHHK188m</strain>
    </source>
</reference>
<evidence type="ECO:0008006" key="3">
    <source>
        <dbReference type="Google" id="ProtNLM"/>
    </source>
</evidence>
<comment type="caution">
    <text evidence="1">The sequence shown here is derived from an EMBL/GenBank/DDBJ whole genome shotgun (WGS) entry which is preliminary data.</text>
</comment>
<dbReference type="AlphaFoldDB" id="A0AAD7NSE0"/>
<name>A0AAD7NSE0_9AGAR</name>